<dbReference type="InterPro" id="IPR032816">
    <property type="entry name" value="VTT_dom"/>
</dbReference>
<organism evidence="4 5">
    <name type="scientific">Stylosanthes scabra</name>
    <dbReference type="NCBI Taxonomy" id="79078"/>
    <lineage>
        <taxon>Eukaryota</taxon>
        <taxon>Viridiplantae</taxon>
        <taxon>Streptophyta</taxon>
        <taxon>Embryophyta</taxon>
        <taxon>Tracheophyta</taxon>
        <taxon>Spermatophyta</taxon>
        <taxon>Magnoliopsida</taxon>
        <taxon>eudicotyledons</taxon>
        <taxon>Gunneridae</taxon>
        <taxon>Pentapetalae</taxon>
        <taxon>rosids</taxon>
        <taxon>fabids</taxon>
        <taxon>Fabales</taxon>
        <taxon>Fabaceae</taxon>
        <taxon>Papilionoideae</taxon>
        <taxon>50 kb inversion clade</taxon>
        <taxon>dalbergioids sensu lato</taxon>
        <taxon>Dalbergieae</taxon>
        <taxon>Pterocarpus clade</taxon>
        <taxon>Stylosanthes</taxon>
    </lineage>
</organism>
<keyword evidence="2" id="KW-1133">Transmembrane helix</keyword>
<feature type="region of interest" description="Disordered" evidence="1">
    <location>
        <begin position="1"/>
        <end position="54"/>
    </location>
</feature>
<feature type="compositionally biased region" description="Basic and acidic residues" evidence="1">
    <location>
        <begin position="24"/>
        <end position="34"/>
    </location>
</feature>
<name>A0ABU6S537_9FABA</name>
<keyword evidence="5" id="KW-1185">Reference proteome</keyword>
<evidence type="ECO:0000256" key="1">
    <source>
        <dbReference type="SAM" id="MobiDB-lite"/>
    </source>
</evidence>
<feature type="transmembrane region" description="Helical" evidence="2">
    <location>
        <begin position="106"/>
        <end position="127"/>
    </location>
</feature>
<gene>
    <name evidence="4" type="ORF">PIB30_008658</name>
</gene>
<evidence type="ECO:0000313" key="4">
    <source>
        <dbReference type="EMBL" id="MED6131325.1"/>
    </source>
</evidence>
<dbReference type="PANTHER" id="PTHR46431">
    <property type="entry name" value="EXPRESSED PROTEIN"/>
    <property type="match status" value="1"/>
</dbReference>
<evidence type="ECO:0000256" key="2">
    <source>
        <dbReference type="SAM" id="Phobius"/>
    </source>
</evidence>
<protein>
    <recommendedName>
        <fullName evidence="3">VTT domain-containing protein</fullName>
    </recommendedName>
</protein>
<feature type="transmembrane region" description="Helical" evidence="2">
    <location>
        <begin position="62"/>
        <end position="86"/>
    </location>
</feature>
<feature type="domain" description="VTT" evidence="3">
    <location>
        <begin position="127"/>
        <end position="246"/>
    </location>
</feature>
<keyword evidence="2" id="KW-0472">Membrane</keyword>
<feature type="transmembrane region" description="Helical" evidence="2">
    <location>
        <begin position="268"/>
        <end position="289"/>
    </location>
</feature>
<evidence type="ECO:0000313" key="5">
    <source>
        <dbReference type="Proteomes" id="UP001341840"/>
    </source>
</evidence>
<sequence>MTYRDSRENGASIGEMDPSPTLRIYDDDHNDDYVKLSSSPQQKEEEDEENSSPPATFAGVPVWYLVKLSVTCVCLGIVGFFVFKWLGPPFIQKVIIPLLNWETETFSSPVLAALMFASVALFPVFFLPSSPTMWMAGMSFGYVVAYLIIVSGIAIGVSLPFFIGSFFHRRIEEWLEKYPKRAAVLRAAGGGDWFHQFKAVALIRISPFPYILYNYCAVATKVQYWPYLLGSLLGMQFDIITSIYTGILIRAIAAVQKENTLSSAVPQISMSVVWFSMIVGTMIFFAVYAKRQLRGLRIDDQRLLG</sequence>
<dbReference type="EMBL" id="JASCZI010060434">
    <property type="protein sequence ID" value="MED6131325.1"/>
    <property type="molecule type" value="Genomic_DNA"/>
</dbReference>
<reference evidence="4 5" key="1">
    <citation type="journal article" date="2023" name="Plants (Basel)">
        <title>Bridging the Gap: Combining Genomics and Transcriptomics Approaches to Understand Stylosanthes scabra, an Orphan Legume from the Brazilian Caatinga.</title>
        <authorList>
            <person name="Ferreira-Neto J.R.C."/>
            <person name="da Silva M.D."/>
            <person name="Binneck E."/>
            <person name="de Melo N.F."/>
            <person name="da Silva R.H."/>
            <person name="de Melo A.L.T.M."/>
            <person name="Pandolfi V."/>
            <person name="Bustamante F.O."/>
            <person name="Brasileiro-Vidal A.C."/>
            <person name="Benko-Iseppon A.M."/>
        </authorList>
    </citation>
    <scope>NUCLEOTIDE SEQUENCE [LARGE SCALE GENOMIC DNA]</scope>
    <source>
        <tissue evidence="4">Leaves</tissue>
    </source>
</reference>
<comment type="caution">
    <text evidence="4">The sequence shown here is derived from an EMBL/GenBank/DDBJ whole genome shotgun (WGS) entry which is preliminary data.</text>
</comment>
<dbReference type="Pfam" id="PF09335">
    <property type="entry name" value="VTT_dom"/>
    <property type="match status" value="1"/>
</dbReference>
<dbReference type="PANTHER" id="PTHR46431:SF9">
    <property type="entry name" value="SNARE ASSOCIATED GOLGI FAMILY PROTEIN-RELATED"/>
    <property type="match status" value="1"/>
</dbReference>
<proteinExistence type="predicted"/>
<accession>A0ABU6S537</accession>
<keyword evidence="2" id="KW-0812">Transmembrane</keyword>
<feature type="transmembrane region" description="Helical" evidence="2">
    <location>
        <begin position="139"/>
        <end position="167"/>
    </location>
</feature>
<dbReference type="Proteomes" id="UP001341840">
    <property type="component" value="Unassembled WGS sequence"/>
</dbReference>
<evidence type="ECO:0000259" key="3">
    <source>
        <dbReference type="Pfam" id="PF09335"/>
    </source>
</evidence>